<proteinExistence type="predicted"/>
<reference evidence="2" key="1">
    <citation type="submission" date="2023-10" db="EMBL/GenBank/DDBJ databases">
        <title>Development of a sustainable strategy for remediation of hydrocarbon-contaminated territories based on the waste exchange concept.</title>
        <authorList>
            <person name="Krivoruchko A."/>
        </authorList>
    </citation>
    <scope>NUCLEOTIDE SEQUENCE</scope>
    <source>
        <strain evidence="2">IEGM 68</strain>
    </source>
</reference>
<organism evidence="2 3">
    <name type="scientific">Rhodococcus oxybenzonivorans</name>
    <dbReference type="NCBI Taxonomy" id="1990687"/>
    <lineage>
        <taxon>Bacteria</taxon>
        <taxon>Bacillati</taxon>
        <taxon>Actinomycetota</taxon>
        <taxon>Actinomycetes</taxon>
        <taxon>Mycobacteriales</taxon>
        <taxon>Nocardiaceae</taxon>
        <taxon>Rhodococcus</taxon>
    </lineage>
</organism>
<dbReference type="AlphaFoldDB" id="A0AAE5A6P7"/>
<feature type="chain" id="PRO_5042176466" description="Lipoprotein" evidence="1">
    <location>
        <begin position="25"/>
        <end position="138"/>
    </location>
</feature>
<dbReference type="Proteomes" id="UP001185863">
    <property type="component" value="Unassembled WGS sequence"/>
</dbReference>
<feature type="signal peptide" evidence="1">
    <location>
        <begin position="1"/>
        <end position="24"/>
    </location>
</feature>
<dbReference type="EMBL" id="JAWLUP010000024">
    <property type="protein sequence ID" value="MDV7265388.1"/>
    <property type="molecule type" value="Genomic_DNA"/>
</dbReference>
<evidence type="ECO:0000313" key="3">
    <source>
        <dbReference type="Proteomes" id="UP001185863"/>
    </source>
</evidence>
<protein>
    <recommendedName>
        <fullName evidence="4">Lipoprotein</fullName>
    </recommendedName>
</protein>
<accession>A0AAE5A6P7</accession>
<keyword evidence="1" id="KW-0732">Signal</keyword>
<dbReference type="RefSeq" id="WP_317745985.1">
    <property type="nucleotide sequence ID" value="NZ_JAWLUP010000024.1"/>
</dbReference>
<evidence type="ECO:0000256" key="1">
    <source>
        <dbReference type="SAM" id="SignalP"/>
    </source>
</evidence>
<evidence type="ECO:0008006" key="4">
    <source>
        <dbReference type="Google" id="ProtNLM"/>
    </source>
</evidence>
<evidence type="ECO:0000313" key="2">
    <source>
        <dbReference type="EMBL" id="MDV7265388.1"/>
    </source>
</evidence>
<sequence>MRQFFVILAAALIAMAASTGSAGAVETTPQTSTTTAALTSDTTISAGVIGVANPADAETAAPSAAGSIIVRTIRECGIGALVGKTTDELSLQNVIVFVNAVGQRLAAVAAGPLAIITVAAYGCIERALTSLRPDSGER</sequence>
<gene>
    <name evidence="2" type="ORF">R4315_12625</name>
</gene>
<name>A0AAE5A6P7_9NOCA</name>
<comment type="caution">
    <text evidence="2">The sequence shown here is derived from an EMBL/GenBank/DDBJ whole genome shotgun (WGS) entry which is preliminary data.</text>
</comment>